<feature type="domain" description="SHSP" evidence="3">
    <location>
        <begin position="68"/>
        <end position="182"/>
    </location>
</feature>
<accession>A0A2A2PED4</accession>
<dbReference type="CDD" id="cd06464">
    <property type="entry name" value="ACD_sHsps-like"/>
    <property type="match status" value="1"/>
</dbReference>
<comment type="similarity">
    <text evidence="1 2">Belongs to the small heat shock protein (HSP20) family.</text>
</comment>
<dbReference type="Gene3D" id="2.60.40.790">
    <property type="match status" value="1"/>
</dbReference>
<evidence type="ECO:0000256" key="2">
    <source>
        <dbReference type="RuleBase" id="RU003616"/>
    </source>
</evidence>
<keyword evidence="5" id="KW-1185">Reference proteome</keyword>
<dbReference type="PROSITE" id="PS01031">
    <property type="entry name" value="SHSP"/>
    <property type="match status" value="1"/>
</dbReference>
<name>A0A2A2PED4_9PSED</name>
<dbReference type="InterPro" id="IPR031107">
    <property type="entry name" value="Small_HSP"/>
</dbReference>
<evidence type="ECO:0000256" key="1">
    <source>
        <dbReference type="PROSITE-ProRule" id="PRU00285"/>
    </source>
</evidence>
<evidence type="ECO:0000259" key="3">
    <source>
        <dbReference type="PROSITE" id="PS01031"/>
    </source>
</evidence>
<dbReference type="SUPFAM" id="SSF49764">
    <property type="entry name" value="HSP20-like chaperones"/>
    <property type="match status" value="1"/>
</dbReference>
<comment type="caution">
    <text evidence="4">The sequence shown here is derived from an EMBL/GenBank/DDBJ whole genome shotgun (WGS) entry which is preliminary data.</text>
</comment>
<dbReference type="AlphaFoldDB" id="A0A2A2PED4"/>
<dbReference type="Pfam" id="PF00011">
    <property type="entry name" value="HSP20"/>
    <property type="match status" value="1"/>
</dbReference>
<dbReference type="PANTHER" id="PTHR11527">
    <property type="entry name" value="HEAT-SHOCK PROTEIN 20 FAMILY MEMBER"/>
    <property type="match status" value="1"/>
</dbReference>
<organism evidence="4 5">
    <name type="scientific">Pseudomonas moraviensis</name>
    <dbReference type="NCBI Taxonomy" id="321662"/>
    <lineage>
        <taxon>Bacteria</taxon>
        <taxon>Pseudomonadati</taxon>
        <taxon>Pseudomonadota</taxon>
        <taxon>Gammaproteobacteria</taxon>
        <taxon>Pseudomonadales</taxon>
        <taxon>Pseudomonadaceae</taxon>
        <taxon>Pseudomonas</taxon>
    </lineage>
</organism>
<proteinExistence type="inferred from homology"/>
<gene>
    <name evidence="4" type="ORF">CKQ80_01210</name>
</gene>
<reference evidence="4 5" key="1">
    <citation type="submission" date="2017-08" db="EMBL/GenBank/DDBJ databases">
        <title>Draft Genome Sequence of Pseudomonas moraviensis TYU6, isolated from Taxus cuspidata by using PacBio Single-Molecule Real-Time Technology.</title>
        <authorList>
            <person name="Baek K.-H."/>
            <person name="Mishra A.K."/>
        </authorList>
    </citation>
    <scope>NUCLEOTIDE SEQUENCE [LARGE SCALE GENOMIC DNA]</scope>
    <source>
        <strain evidence="4 5">TYU6</strain>
    </source>
</reference>
<dbReference type="Proteomes" id="UP000217830">
    <property type="component" value="Unassembled WGS sequence"/>
</dbReference>
<sequence length="182" mass="20607">MSNSVKKMPVTTDTKDKSLQHPLNADLWRPLEKLRQQVDHLFEDFNRGSGLSPFGRGLFDVEPLWRRELIGHGMPAVDISEKDKSYEITAELPGMDHKNIEIKLSNGSLIIKGEKKEDKEEKRKGYHLSERHYGSFERVFNLPKGVDAEKIDASFSKGVLSISLPKKPEAIKADKVVPIKGE</sequence>
<evidence type="ECO:0000313" key="4">
    <source>
        <dbReference type="EMBL" id="PAW53948.1"/>
    </source>
</evidence>
<dbReference type="InterPro" id="IPR008978">
    <property type="entry name" value="HSP20-like_chaperone"/>
</dbReference>
<dbReference type="EMBL" id="NRST01000001">
    <property type="protein sequence ID" value="PAW53948.1"/>
    <property type="molecule type" value="Genomic_DNA"/>
</dbReference>
<evidence type="ECO:0000313" key="5">
    <source>
        <dbReference type="Proteomes" id="UP000217830"/>
    </source>
</evidence>
<dbReference type="InterPro" id="IPR002068">
    <property type="entry name" value="A-crystallin/Hsp20_dom"/>
</dbReference>
<dbReference type="RefSeq" id="WP_095666713.1">
    <property type="nucleotide sequence ID" value="NZ_NRSS01000004.1"/>
</dbReference>
<protein>
    <submittedName>
        <fullName evidence="4">Molecular chaperone Hsp20</fullName>
    </submittedName>
</protein>